<dbReference type="InterPro" id="IPR001460">
    <property type="entry name" value="PCN-bd_Tpept"/>
</dbReference>
<comment type="caution">
    <text evidence="11">The sequence shown here is derived from an EMBL/GenBank/DDBJ whole genome shotgun (WGS) entry which is preliminary data.</text>
</comment>
<dbReference type="Gene3D" id="3.10.450.100">
    <property type="entry name" value="NTF2-like, domain 1"/>
    <property type="match status" value="1"/>
</dbReference>
<keyword evidence="5" id="KW-0472">Membrane</keyword>
<dbReference type="Proteomes" id="UP000028549">
    <property type="component" value="Unassembled WGS sequence"/>
</dbReference>
<dbReference type="RefSeq" id="WP_029565427.1">
    <property type="nucleotide sequence ID" value="NZ_JNVC02000001.1"/>
</dbReference>
<comment type="pathway">
    <text evidence="2">Cell wall biogenesis; peptidoglycan biosynthesis.</text>
</comment>
<evidence type="ECO:0000256" key="2">
    <source>
        <dbReference type="ARBA" id="ARBA00004752"/>
    </source>
</evidence>
<dbReference type="InterPro" id="IPR007887">
    <property type="entry name" value="MecA_N"/>
</dbReference>
<dbReference type="GO" id="GO:0009252">
    <property type="term" value="P:peptidoglycan biosynthetic process"/>
    <property type="evidence" value="ECO:0007669"/>
    <property type="project" value="UniProtKB-UniPathway"/>
</dbReference>
<comment type="similarity">
    <text evidence="3">Belongs to the transpeptidase family.</text>
</comment>
<feature type="chain" id="PRO_5039231819" description="serine-type D-Ala-D-Ala carboxypeptidase" evidence="7">
    <location>
        <begin position="22"/>
        <end position="670"/>
    </location>
</feature>
<evidence type="ECO:0000259" key="9">
    <source>
        <dbReference type="Pfam" id="PF03717"/>
    </source>
</evidence>
<dbReference type="SUPFAM" id="SSF56601">
    <property type="entry name" value="beta-lactamase/transpeptidase-like"/>
    <property type="match status" value="1"/>
</dbReference>
<dbReference type="PANTHER" id="PTHR30627:SF25">
    <property type="entry name" value="PENICILLIN-BINDING PROTEIN 3"/>
    <property type="match status" value="1"/>
</dbReference>
<feature type="domain" description="Penicillin-binding protein transpeptidase" evidence="8">
    <location>
        <begin position="352"/>
        <end position="663"/>
    </location>
</feature>
<feature type="domain" description="NTF2-like N-terminal transpeptidase" evidence="10">
    <location>
        <begin position="25"/>
        <end position="148"/>
    </location>
</feature>
<dbReference type="InterPro" id="IPR032710">
    <property type="entry name" value="NTF2-like_dom_sf"/>
</dbReference>
<comment type="subcellular location">
    <subcellularLocation>
        <location evidence="1">Membrane</location>
    </subcellularLocation>
</comment>
<dbReference type="UniPathway" id="UPA00219"/>
<sequence>MKKWKAVLFLVLTLVILSACSKGPQPEERFQKYVSLWNDQNFSGMYDYLSSDAKKSITEQEFKERYQQIYESIETENLSISYEKPEEQEERKDEKEASLPFSLKMDTLAGPVAFDHRASLVKEETDDGDNWFISWNPSMIFPQLKEGDAVRISEDKPVRGSILDKNGKGLAINAVVPEIQAVPEKLGSDPEASKEAAAKLLNLTVEDIDKKLSASWVKPDMSVPVAKVDPSETELVKKVTSLPGFQKADVSSRYYPLGENAAHLTGYIGNISGEELQELKGKGYTSTSQLGKAGLEEVYEDDLRGQTGFRIYTDPSNETIAERPAEDGKDITVTIDSALQTVLYNQLKGDSGTAAAVHPLTGETLALVSSPAYNPNSFVFGMSGAAYQALTEQTGNPLSAKFNKTFSPGSVFKPLTAAAGLKAGTLNPAEVKTITGLTWKKGPEWGNYSVTRVTDAYSAVDLKRALVSSDNIYFAQAALEMGADAFKDGAAAFGLGERFEFDFPTADSSVAESDLAAKDVLLADSGYGQGEVLMSPVHIAASYTAFVNNGSMIMPYLEKKDDAAPEIWKEGILTPEQSSLILNHLISVVDDPSGTGHEPVVPGLKLAGKTGTAELKMAKGEIGQENGWFVAVNTDQPKLLIAMMIEDVKDRGGSHYVVPKVKQAFSAYLK</sequence>
<organism evidence="11 12">
    <name type="scientific">Metabacillus indicus</name>
    <name type="common">Bacillus indicus</name>
    <dbReference type="NCBI Taxonomy" id="246786"/>
    <lineage>
        <taxon>Bacteria</taxon>
        <taxon>Bacillati</taxon>
        <taxon>Bacillota</taxon>
        <taxon>Bacilli</taxon>
        <taxon>Bacillales</taxon>
        <taxon>Bacillaceae</taxon>
        <taxon>Metabacillus</taxon>
    </lineage>
</organism>
<dbReference type="GO" id="GO:0005886">
    <property type="term" value="C:plasma membrane"/>
    <property type="evidence" value="ECO:0007669"/>
    <property type="project" value="TreeGrafter"/>
</dbReference>
<dbReference type="InterPro" id="IPR005311">
    <property type="entry name" value="PBP_dimer"/>
</dbReference>
<dbReference type="EMBL" id="JNVC02000001">
    <property type="protein sequence ID" value="KEZ53871.1"/>
    <property type="molecule type" value="Genomic_DNA"/>
</dbReference>
<dbReference type="GO" id="GO:0071555">
    <property type="term" value="P:cell wall organization"/>
    <property type="evidence" value="ECO:0007669"/>
    <property type="project" value="TreeGrafter"/>
</dbReference>
<dbReference type="Pfam" id="PF03717">
    <property type="entry name" value="PBP_dimer"/>
    <property type="match status" value="1"/>
</dbReference>
<name>A0A084H2Q9_METID</name>
<dbReference type="GO" id="GO:0071972">
    <property type="term" value="F:peptidoglycan L,D-transpeptidase activity"/>
    <property type="evidence" value="ECO:0007669"/>
    <property type="project" value="TreeGrafter"/>
</dbReference>
<dbReference type="STRING" id="246786.GS18_0202675"/>
<evidence type="ECO:0000259" key="10">
    <source>
        <dbReference type="Pfam" id="PF05223"/>
    </source>
</evidence>
<dbReference type="GO" id="GO:0046677">
    <property type="term" value="P:response to antibiotic"/>
    <property type="evidence" value="ECO:0007669"/>
    <property type="project" value="InterPro"/>
</dbReference>
<dbReference type="Pfam" id="PF05223">
    <property type="entry name" value="MecA_N"/>
    <property type="match status" value="1"/>
</dbReference>
<dbReference type="Gene3D" id="3.40.710.10">
    <property type="entry name" value="DD-peptidase/beta-lactamase superfamily"/>
    <property type="match status" value="1"/>
</dbReference>
<keyword evidence="7" id="KW-0732">Signal</keyword>
<dbReference type="GO" id="GO:0009002">
    <property type="term" value="F:serine-type D-Ala-D-Ala carboxypeptidase activity"/>
    <property type="evidence" value="ECO:0007669"/>
    <property type="project" value="UniProtKB-EC"/>
</dbReference>
<dbReference type="InterPro" id="IPR036138">
    <property type="entry name" value="PBP_dimer_sf"/>
</dbReference>
<evidence type="ECO:0000256" key="6">
    <source>
        <dbReference type="ARBA" id="ARBA00034000"/>
    </source>
</evidence>
<dbReference type="OrthoDB" id="9766847at2"/>
<dbReference type="EC" id="3.4.16.4" evidence="4"/>
<dbReference type="Pfam" id="PF00905">
    <property type="entry name" value="Transpeptidase"/>
    <property type="match status" value="1"/>
</dbReference>
<dbReference type="AlphaFoldDB" id="A0A084H2Q9"/>
<evidence type="ECO:0000313" key="11">
    <source>
        <dbReference type="EMBL" id="KEZ53871.1"/>
    </source>
</evidence>
<dbReference type="SUPFAM" id="SSF56519">
    <property type="entry name" value="Penicillin binding protein dimerisation domain"/>
    <property type="match status" value="1"/>
</dbReference>
<dbReference type="InterPro" id="IPR012338">
    <property type="entry name" value="Beta-lactam/transpept-like"/>
</dbReference>
<evidence type="ECO:0000313" key="12">
    <source>
        <dbReference type="Proteomes" id="UP000028549"/>
    </source>
</evidence>
<accession>A0A084H2Q9</accession>
<dbReference type="InterPro" id="IPR050515">
    <property type="entry name" value="Beta-lactam/transpept"/>
</dbReference>
<feature type="domain" description="Penicillin-binding protein dimerisation" evidence="9">
    <location>
        <begin position="156"/>
        <end position="318"/>
    </location>
</feature>
<comment type="catalytic activity">
    <reaction evidence="6">
        <text>Preferential cleavage: (Ac)2-L-Lys-D-Ala-|-D-Ala. Also transpeptidation of peptidyl-alanyl moieties that are N-acyl substituents of D-alanine.</text>
        <dbReference type="EC" id="3.4.16.4"/>
    </reaction>
</comment>
<dbReference type="Gene3D" id="3.30.1390.30">
    <property type="entry name" value="Penicillin-binding protein 2a, domain 3"/>
    <property type="match status" value="1"/>
</dbReference>
<dbReference type="Gene3D" id="3.90.1310.10">
    <property type="entry name" value="Penicillin-binding protein 2a (Domain 2)"/>
    <property type="match status" value="1"/>
</dbReference>
<evidence type="ECO:0000256" key="5">
    <source>
        <dbReference type="ARBA" id="ARBA00023136"/>
    </source>
</evidence>
<dbReference type="PROSITE" id="PS51257">
    <property type="entry name" value="PROKAR_LIPOPROTEIN"/>
    <property type="match status" value="1"/>
</dbReference>
<dbReference type="PANTHER" id="PTHR30627">
    <property type="entry name" value="PEPTIDOGLYCAN D,D-TRANSPEPTIDASE"/>
    <property type="match status" value="1"/>
</dbReference>
<evidence type="ECO:0000256" key="4">
    <source>
        <dbReference type="ARBA" id="ARBA00012448"/>
    </source>
</evidence>
<evidence type="ECO:0000259" key="8">
    <source>
        <dbReference type="Pfam" id="PF00905"/>
    </source>
</evidence>
<evidence type="ECO:0000256" key="7">
    <source>
        <dbReference type="SAM" id="SignalP"/>
    </source>
</evidence>
<gene>
    <name evidence="11" type="ORF">GS18_0202675</name>
</gene>
<feature type="signal peptide" evidence="7">
    <location>
        <begin position="1"/>
        <end position="21"/>
    </location>
</feature>
<dbReference type="SUPFAM" id="SSF54427">
    <property type="entry name" value="NTF2-like"/>
    <property type="match status" value="1"/>
</dbReference>
<evidence type="ECO:0000256" key="3">
    <source>
        <dbReference type="ARBA" id="ARBA00007171"/>
    </source>
</evidence>
<reference evidence="11 12" key="1">
    <citation type="journal article" date="2005" name="Int. J. Syst. Evol. Microbiol.">
        <title>Bacillus cibi sp. nov., isolated from jeotgal, a traditional Korean fermented seafood.</title>
        <authorList>
            <person name="Yoon J.H."/>
            <person name="Lee C.H."/>
            <person name="Oh T.K."/>
        </authorList>
    </citation>
    <scope>NUCLEOTIDE SEQUENCE [LARGE SCALE GENOMIC DNA]</scope>
    <source>
        <strain evidence="11 12">DSM 16189</strain>
    </source>
</reference>
<evidence type="ECO:0000256" key="1">
    <source>
        <dbReference type="ARBA" id="ARBA00004370"/>
    </source>
</evidence>
<protein>
    <recommendedName>
        <fullName evidence="4">serine-type D-Ala-D-Ala carboxypeptidase</fullName>
        <ecNumber evidence="4">3.4.16.4</ecNumber>
    </recommendedName>
</protein>
<proteinExistence type="inferred from homology"/>
<dbReference type="GO" id="GO:0008658">
    <property type="term" value="F:penicillin binding"/>
    <property type="evidence" value="ECO:0007669"/>
    <property type="project" value="InterPro"/>
</dbReference>
<keyword evidence="12" id="KW-1185">Reference proteome</keyword>